<dbReference type="InterPro" id="IPR038706">
    <property type="entry name" value="Type_VI_SciN-like_sf"/>
</dbReference>
<organism evidence="2 4">
    <name type="scientific">Pseudomonas fluorescens</name>
    <dbReference type="NCBI Taxonomy" id="294"/>
    <lineage>
        <taxon>Bacteria</taxon>
        <taxon>Pseudomonadati</taxon>
        <taxon>Pseudomonadota</taxon>
        <taxon>Gammaproteobacteria</taxon>
        <taxon>Pseudomonadales</taxon>
        <taxon>Pseudomonadaceae</taxon>
        <taxon>Pseudomonas</taxon>
    </lineage>
</organism>
<keyword evidence="1" id="KW-0732">Signal</keyword>
<dbReference type="GeneID" id="86983034"/>
<dbReference type="EMBL" id="PVUH01000024">
    <property type="protein sequence ID" value="PRW85587.1"/>
    <property type="molecule type" value="Genomic_DNA"/>
</dbReference>
<accession>A0A109L7V2</accession>
<sequence>MYRVTLALLLLMFGLLTGCSAASPFSKLTKLDMALTASELVNPDLHGRPSPVVVQLIELRQGVAFEHADFFGLYGNAQQTLSKDWVNSDELELRPGDRLGLKLRIGPDSRFVGVLAAYRDLPNVQWRLLIPLTVQQRNRADLVLDQTGIRVAGSLAGLEAQ</sequence>
<evidence type="ECO:0000313" key="3">
    <source>
        <dbReference type="EMBL" id="PRW85587.1"/>
    </source>
</evidence>
<proteinExistence type="predicted"/>
<feature type="chain" id="PRO_5014244093" evidence="1">
    <location>
        <begin position="22"/>
        <end position="161"/>
    </location>
</feature>
<reference evidence="3 5" key="2">
    <citation type="submission" date="2018-03" db="EMBL/GenBank/DDBJ databases">
        <title>Blue discolouration in mozzarella cheese caused by Pseudomonas fluorescens.</title>
        <authorList>
            <person name="Chiesa F."/>
            <person name="Dalmasso A."/>
            <person name="Lomonaco S."/>
        </authorList>
    </citation>
    <scope>NUCLEOTIDE SEQUENCE [LARGE SCALE GENOMIC DNA]</scope>
    <source>
        <strain evidence="3 5">11293</strain>
    </source>
</reference>
<gene>
    <name evidence="3" type="primary">tssJ</name>
    <name evidence="3" type="ORF">C7A10_26665</name>
    <name evidence="2" type="ORF">PFLmoz3_04441</name>
</gene>
<evidence type="ECO:0000313" key="5">
    <source>
        <dbReference type="Proteomes" id="UP000239731"/>
    </source>
</evidence>
<dbReference type="Proteomes" id="UP000061348">
    <property type="component" value="Unassembled WGS sequence"/>
</dbReference>
<keyword evidence="2" id="KW-0449">Lipoprotein</keyword>
<dbReference type="PANTHER" id="PTHR37625">
    <property type="entry name" value="OUTER MEMBRANE LIPOPROTEIN-RELATED"/>
    <property type="match status" value="1"/>
</dbReference>
<dbReference type="InterPro" id="IPR017734">
    <property type="entry name" value="T6SS_SciN"/>
</dbReference>
<evidence type="ECO:0000313" key="4">
    <source>
        <dbReference type="Proteomes" id="UP000061348"/>
    </source>
</evidence>
<feature type="signal peptide" evidence="1">
    <location>
        <begin position="1"/>
        <end position="21"/>
    </location>
</feature>
<comment type="caution">
    <text evidence="2">The sequence shown here is derived from an EMBL/GenBank/DDBJ whole genome shotgun (WGS) entry which is preliminary data.</text>
</comment>
<dbReference type="PROSITE" id="PS51257">
    <property type="entry name" value="PROKAR_LIPOPROTEIN"/>
    <property type="match status" value="1"/>
</dbReference>
<protein>
    <submittedName>
        <fullName evidence="2">Type VI secretion lipoprotein</fullName>
    </submittedName>
    <submittedName>
        <fullName evidence="3">Type VI secretion system lipoprotein TssJ</fullName>
    </submittedName>
</protein>
<evidence type="ECO:0000313" key="2">
    <source>
        <dbReference type="EMBL" id="KWV85918.1"/>
    </source>
</evidence>
<dbReference type="Gene3D" id="2.60.40.4150">
    <property type="entry name" value="Type VI secretion system, lipoprotein SciN"/>
    <property type="match status" value="1"/>
</dbReference>
<dbReference type="Proteomes" id="UP000239731">
    <property type="component" value="Unassembled WGS sequence"/>
</dbReference>
<evidence type="ECO:0000256" key="1">
    <source>
        <dbReference type="SAM" id="SignalP"/>
    </source>
</evidence>
<name>A0A109L7V2_PSEFL</name>
<dbReference type="EMBL" id="LCYA01000115">
    <property type="protein sequence ID" value="KWV85918.1"/>
    <property type="molecule type" value="Genomic_DNA"/>
</dbReference>
<dbReference type="PATRIC" id="fig|294.192.peg.219"/>
<dbReference type="RefSeq" id="WP_034126100.1">
    <property type="nucleotide sequence ID" value="NZ_JRXU01000014.1"/>
</dbReference>
<dbReference type="NCBIfam" id="TIGR03352">
    <property type="entry name" value="VI_chp_3"/>
    <property type="match status" value="1"/>
</dbReference>
<dbReference type="AlphaFoldDB" id="A0A109L7V2"/>
<dbReference type="PANTHER" id="PTHR37625:SF4">
    <property type="entry name" value="OUTER MEMBRANE LIPOPROTEIN"/>
    <property type="match status" value="1"/>
</dbReference>
<reference evidence="2 4" key="1">
    <citation type="submission" date="2015-05" db="EMBL/GenBank/DDBJ databases">
        <title>A genomic and transcriptomic approach to investigate the blue pigment phenotype in Pseudomonas fluorescens.</title>
        <authorList>
            <person name="Andreani N.A."/>
            <person name="Cardazzo B."/>
        </authorList>
    </citation>
    <scope>NUCLEOTIDE SEQUENCE [LARGE SCALE GENOMIC DNA]</scope>
    <source>
        <strain evidence="2 4">Ps_22</strain>
    </source>
</reference>
<dbReference type="Pfam" id="PF12790">
    <property type="entry name" value="T6SS-SciN"/>
    <property type="match status" value="1"/>
</dbReference>